<proteinExistence type="predicted"/>
<dbReference type="Proteomes" id="UP000825015">
    <property type="component" value="Chromosome"/>
</dbReference>
<gene>
    <name evidence="1" type="ORF">MarbSA_17700</name>
</gene>
<keyword evidence="2" id="KW-1185">Reference proteome</keyword>
<protein>
    <submittedName>
        <fullName evidence="1">Uncharacterized protein</fullName>
    </submittedName>
</protein>
<evidence type="ECO:0000313" key="2">
    <source>
        <dbReference type="Proteomes" id="UP000825015"/>
    </source>
</evidence>
<reference evidence="1" key="1">
    <citation type="submission" date="2019-06" db="EMBL/GenBank/DDBJ databases">
        <title>Complete genome sequence of Methanobrevibacter arboriphilus strain SA.</title>
        <authorList>
            <person name="Asakawa S."/>
        </authorList>
    </citation>
    <scope>NUCLEOTIDE SEQUENCE</scope>
    <source>
        <strain evidence="1">SA</strain>
    </source>
</reference>
<organism evidence="1 2">
    <name type="scientific">Methanobrevibacter arboriphilus</name>
    <dbReference type="NCBI Taxonomy" id="39441"/>
    <lineage>
        <taxon>Archaea</taxon>
        <taxon>Methanobacteriati</taxon>
        <taxon>Methanobacteriota</taxon>
        <taxon>Methanomada group</taxon>
        <taxon>Methanobacteria</taxon>
        <taxon>Methanobacteriales</taxon>
        <taxon>Methanobacteriaceae</taxon>
        <taxon>Methanobrevibacter</taxon>
    </lineage>
</organism>
<name>A0ACA8R6N1_METAZ</name>
<accession>A0ACA8R6N1</accession>
<dbReference type="EMBL" id="AP019779">
    <property type="protein sequence ID" value="BBL62730.1"/>
    <property type="molecule type" value="Genomic_DNA"/>
</dbReference>
<sequence>MNSAIANFNILNSLFNNNNATKYGGGIYTHPNSGYTNIRNSIFNDNYASEYGGAIFSGKAMNLSGNLMSGNIAGIMGNAILNYGAMGVLNLTYLNNSTVKVDTGTNVVIFATLTDDMGNPVSYGNISFYVNGVLIGIVEVVEGYANITYYFNETEGIFPVTGQYSGNEMNVSTVNGTVLVHYDINILNGQLIVGDTNVTGDIKLDKKEYWVNETVKTTVNVKNNGPNIAKNVSVKINIPTGFVLNPDSIIVSKGSYDPNTGIWYIGDLNPDEEAVMTFNGKFTKKGDLSISMLVYGDNFNNSTSVANALVKQNSTPTPRPTPGPTPGPTPEPNYNKQNVSANMKETGIPIIAVILILLASLGLLSYKKSK</sequence>
<evidence type="ECO:0000313" key="1">
    <source>
        <dbReference type="EMBL" id="BBL62730.1"/>
    </source>
</evidence>